<dbReference type="InterPro" id="IPR011042">
    <property type="entry name" value="6-blade_b-propeller_TolB-like"/>
</dbReference>
<organism evidence="4 5">
    <name type="scientific">Thalassoglobus polymorphus</name>
    <dbReference type="NCBI Taxonomy" id="2527994"/>
    <lineage>
        <taxon>Bacteria</taxon>
        <taxon>Pseudomonadati</taxon>
        <taxon>Planctomycetota</taxon>
        <taxon>Planctomycetia</taxon>
        <taxon>Planctomycetales</taxon>
        <taxon>Planctomycetaceae</taxon>
        <taxon>Thalassoglobus</taxon>
    </lineage>
</organism>
<proteinExistence type="predicted"/>
<accession>A0A517QPV0</accession>
<dbReference type="Gene3D" id="2.120.10.30">
    <property type="entry name" value="TolB, C-terminal domain"/>
    <property type="match status" value="1"/>
</dbReference>
<dbReference type="EC" id="3.1.1.17" evidence="4"/>
<dbReference type="EMBL" id="CP036267">
    <property type="protein sequence ID" value="QDT33670.1"/>
    <property type="molecule type" value="Genomic_DNA"/>
</dbReference>
<evidence type="ECO:0000259" key="3">
    <source>
        <dbReference type="Pfam" id="PF08450"/>
    </source>
</evidence>
<keyword evidence="2" id="KW-0732">Signal</keyword>
<dbReference type="PANTHER" id="PTHR47572">
    <property type="entry name" value="LIPOPROTEIN-RELATED"/>
    <property type="match status" value="1"/>
</dbReference>
<sequence precursor="true">MRIVSRWMLTLSLFLILKSTLVADELPAPTGDPAIIPAGAKLEELWKEGLFTEGVAAAPDGRIYFSDISAGDRPGRILRFDPSTKKTDVYCAGSGQSNGLMFDRNGNLIAACGANGGKIALCRIEEEGALKVLASKFDGKVFNSPNDLVIHPDGSIFFSDPRYVGTEPTELDHMSVFRFDPKTQKLTRVTTEITKPNGVILSPDGSTLYVAETNRGTTEVAKAKSSNSKSRMTLNAFRIKKDGTLGKRKILHDFGDQLGIDGMTVDTNGNIYAAVRSAERHGIIVFSPAGHVKAYIPTPDLPTNCCFGTGEGKQTLYLTVGKGLYRIKLKSTGYHPATS</sequence>
<keyword evidence="1 4" id="KW-0378">Hydrolase</keyword>
<evidence type="ECO:0000256" key="2">
    <source>
        <dbReference type="SAM" id="SignalP"/>
    </source>
</evidence>
<dbReference type="InterPro" id="IPR051262">
    <property type="entry name" value="SMP-30/CGR1_Lactonase"/>
</dbReference>
<feature type="domain" description="SMP-30/Gluconolactonase/LRE-like region" evidence="3">
    <location>
        <begin position="52"/>
        <end position="320"/>
    </location>
</feature>
<name>A0A517QPV0_9PLAN</name>
<protein>
    <submittedName>
        <fullName evidence="4">Gluconolactonase</fullName>
        <ecNumber evidence="4">3.1.1.17</ecNumber>
    </submittedName>
</protein>
<gene>
    <name evidence="4" type="primary">gnl_1</name>
    <name evidence="4" type="ORF">Mal48_29240</name>
</gene>
<feature type="chain" id="PRO_5021938330" evidence="2">
    <location>
        <begin position="24"/>
        <end position="339"/>
    </location>
</feature>
<keyword evidence="5" id="KW-1185">Reference proteome</keyword>
<evidence type="ECO:0000313" key="4">
    <source>
        <dbReference type="EMBL" id="QDT33670.1"/>
    </source>
</evidence>
<evidence type="ECO:0000313" key="5">
    <source>
        <dbReference type="Proteomes" id="UP000315724"/>
    </source>
</evidence>
<dbReference type="InterPro" id="IPR013658">
    <property type="entry name" value="SGL"/>
</dbReference>
<dbReference type="Pfam" id="PF08450">
    <property type="entry name" value="SGL"/>
    <property type="match status" value="1"/>
</dbReference>
<dbReference type="GO" id="GO:0004341">
    <property type="term" value="F:gluconolactonase activity"/>
    <property type="evidence" value="ECO:0007669"/>
    <property type="project" value="UniProtKB-EC"/>
</dbReference>
<dbReference type="AlphaFoldDB" id="A0A517QPV0"/>
<reference evidence="4 5" key="1">
    <citation type="submission" date="2019-02" db="EMBL/GenBank/DDBJ databases">
        <title>Deep-cultivation of Planctomycetes and their phenomic and genomic characterization uncovers novel biology.</title>
        <authorList>
            <person name="Wiegand S."/>
            <person name="Jogler M."/>
            <person name="Boedeker C."/>
            <person name="Pinto D."/>
            <person name="Vollmers J."/>
            <person name="Rivas-Marin E."/>
            <person name="Kohn T."/>
            <person name="Peeters S.H."/>
            <person name="Heuer A."/>
            <person name="Rast P."/>
            <person name="Oberbeckmann S."/>
            <person name="Bunk B."/>
            <person name="Jeske O."/>
            <person name="Meyerdierks A."/>
            <person name="Storesund J.E."/>
            <person name="Kallscheuer N."/>
            <person name="Luecker S."/>
            <person name="Lage O.M."/>
            <person name="Pohl T."/>
            <person name="Merkel B.J."/>
            <person name="Hornburger P."/>
            <person name="Mueller R.-W."/>
            <person name="Bruemmer F."/>
            <person name="Labrenz M."/>
            <person name="Spormann A.M."/>
            <person name="Op den Camp H."/>
            <person name="Overmann J."/>
            <person name="Amann R."/>
            <person name="Jetten M.S.M."/>
            <person name="Mascher T."/>
            <person name="Medema M.H."/>
            <person name="Devos D.P."/>
            <person name="Kaster A.-K."/>
            <person name="Ovreas L."/>
            <person name="Rohde M."/>
            <person name="Galperin M.Y."/>
            <person name="Jogler C."/>
        </authorList>
    </citation>
    <scope>NUCLEOTIDE SEQUENCE [LARGE SCALE GENOMIC DNA]</scope>
    <source>
        <strain evidence="4 5">Mal48</strain>
    </source>
</reference>
<evidence type="ECO:0000256" key="1">
    <source>
        <dbReference type="ARBA" id="ARBA00022801"/>
    </source>
</evidence>
<dbReference type="KEGG" id="tpol:Mal48_29240"/>
<dbReference type="Proteomes" id="UP000315724">
    <property type="component" value="Chromosome"/>
</dbReference>
<dbReference type="SUPFAM" id="SSF63829">
    <property type="entry name" value="Calcium-dependent phosphotriesterase"/>
    <property type="match status" value="1"/>
</dbReference>
<dbReference type="PANTHER" id="PTHR47572:SF4">
    <property type="entry name" value="LACTONASE DRP35"/>
    <property type="match status" value="1"/>
</dbReference>
<feature type="signal peptide" evidence="2">
    <location>
        <begin position="1"/>
        <end position="23"/>
    </location>
</feature>